<name>A0A410QE40_9FIRM</name>
<dbReference type="KEGG" id="spoa:EQM13_11860"/>
<dbReference type="Pfam" id="PF19677">
    <property type="entry name" value="DUF6179"/>
    <property type="match status" value="1"/>
</dbReference>
<dbReference type="InterPro" id="IPR045751">
    <property type="entry name" value="DUF6179"/>
</dbReference>
<dbReference type="RefSeq" id="WP_128752768.1">
    <property type="nucleotide sequence ID" value="NZ_CP035282.1"/>
</dbReference>
<dbReference type="OrthoDB" id="3173587at2"/>
<dbReference type="EMBL" id="CP035282">
    <property type="protein sequence ID" value="QAT62236.1"/>
    <property type="molecule type" value="Genomic_DNA"/>
</dbReference>
<evidence type="ECO:0000313" key="2">
    <source>
        <dbReference type="Proteomes" id="UP000287969"/>
    </source>
</evidence>
<dbReference type="Proteomes" id="UP000287969">
    <property type="component" value="Chromosome"/>
</dbReference>
<organism evidence="1 2">
    <name type="scientific">Acidilutibacter cellobiosedens</name>
    <dbReference type="NCBI Taxonomy" id="2507161"/>
    <lineage>
        <taxon>Bacteria</taxon>
        <taxon>Bacillati</taxon>
        <taxon>Bacillota</taxon>
        <taxon>Tissierellia</taxon>
        <taxon>Tissierellales</taxon>
        <taxon>Acidilutibacteraceae</taxon>
        <taxon>Acidilutibacter</taxon>
    </lineage>
</organism>
<protein>
    <submittedName>
        <fullName evidence="1">Uncharacterized protein</fullName>
    </submittedName>
</protein>
<accession>A0A410QE40</accession>
<reference evidence="2" key="1">
    <citation type="submission" date="2019-01" db="EMBL/GenBank/DDBJ databases">
        <title>Draft genomes of a novel of Sporanaerobacter strains.</title>
        <authorList>
            <person name="Ma S."/>
        </authorList>
    </citation>
    <scope>NUCLEOTIDE SEQUENCE [LARGE SCALE GENOMIC DNA]</scope>
    <source>
        <strain evidence="2">NJN-17</strain>
    </source>
</reference>
<proteinExistence type="predicted"/>
<dbReference type="AlphaFoldDB" id="A0A410QE40"/>
<keyword evidence="2" id="KW-1185">Reference proteome</keyword>
<evidence type="ECO:0000313" key="1">
    <source>
        <dbReference type="EMBL" id="QAT62236.1"/>
    </source>
</evidence>
<sequence>MESIDKISRIDRSKLSGEYYFQSLLEQAYHCGLLLDSDLERIQFDCLSILAKQTERYNSGDSSSIRIETAQNILVSVMYTIGMCLKTYTNPDDAVIALQNEKMETLFEEGRRQIDRMVNTTKILHSNIIQHLVDTQNVFYRSTVVDAIRGFFKLYYPEFGAQEIHITGDYPTCNGVSDLAGVEFIRKYLESIYCENTFCACFPVENIHHLLCGYHEDYQNLLFNIYEPVLTSALGCALVDKDIRALELSFFDITYLDRLFKNTDKSEIESILRQVLDKVKQALSLSDNLMNYLNDSLSRIATDIWNSSRTHTTDKVFVIPYYPENDPFVSFSYGEKMDNDRYRKLVEEIMQCNMTEDKIMIIKEKINSFADFADILLDAEFSSAEIPEVLKLLNPVELAALAKKYPYQNDLEMLDMKENERLLCNCLKKFVNSLTNEEQKWIERMVKLLKLKEE</sequence>
<gene>
    <name evidence="1" type="ORF">EQM13_11860</name>
</gene>